<evidence type="ECO:0000313" key="3">
    <source>
        <dbReference type="Proteomes" id="UP000184603"/>
    </source>
</evidence>
<evidence type="ECO:0000313" key="2">
    <source>
        <dbReference type="EMBL" id="SHO43149.1"/>
    </source>
</evidence>
<feature type="domain" description="DUF58" evidence="1">
    <location>
        <begin position="45"/>
        <end position="265"/>
    </location>
</feature>
<dbReference type="EMBL" id="FRFE01000001">
    <property type="protein sequence ID" value="SHO43149.1"/>
    <property type="molecule type" value="Genomic_DNA"/>
</dbReference>
<dbReference type="Pfam" id="PF01882">
    <property type="entry name" value="DUF58"/>
    <property type="match status" value="1"/>
</dbReference>
<gene>
    <name evidence="2" type="ORF">SAMN02745220_00315</name>
</gene>
<dbReference type="OrthoDB" id="9776116at2"/>
<dbReference type="AlphaFoldDB" id="A0A1M7XWK0"/>
<reference evidence="2 3" key="1">
    <citation type="submission" date="2016-12" db="EMBL/GenBank/DDBJ databases">
        <authorList>
            <person name="Song W.-J."/>
            <person name="Kurnit D.M."/>
        </authorList>
    </citation>
    <scope>NUCLEOTIDE SEQUENCE [LARGE SCALE GENOMIC DNA]</scope>
    <source>
        <strain evidence="2 3">DSM 18488</strain>
    </source>
</reference>
<dbReference type="InterPro" id="IPR002881">
    <property type="entry name" value="DUF58"/>
</dbReference>
<sequence>MEAQLTKEILKKVRQVEVRTNRLVNDSLAGSYQSVFKGRGMNFDEVREYVPGDDIRTIDWNVTARTGIPHIKKFTEERELTIMLMIDISSSGDFGSSSSSKREIMAEIGSVLAFSAVRNNDKVGLILFTDFVELYIPPKKGRSHILRVIREILYFQPQGSRTELKVPLDFINKVAKRRCVAFLISDFCLPGNFIDSLQTLLPKVRVSNRRHDLISLIVSDPREAELPDVGWITLEDAESGEQVDLNTSDPAIRHNYAELARQRRSQLNRAIRSSGVDLLELSTDTSYIPPLLGFFQSRMRRAGR</sequence>
<keyword evidence="3" id="KW-1185">Reference proteome</keyword>
<dbReference type="PANTHER" id="PTHR33608:SF6">
    <property type="entry name" value="BLL2464 PROTEIN"/>
    <property type="match status" value="1"/>
</dbReference>
<evidence type="ECO:0000259" key="1">
    <source>
        <dbReference type="Pfam" id="PF01882"/>
    </source>
</evidence>
<dbReference type="Gene3D" id="3.40.50.410">
    <property type="entry name" value="von Willebrand factor, type A domain"/>
    <property type="match status" value="1"/>
</dbReference>
<organism evidence="2 3">
    <name type="scientific">Desulfopila aestuarii DSM 18488</name>
    <dbReference type="NCBI Taxonomy" id="1121416"/>
    <lineage>
        <taxon>Bacteria</taxon>
        <taxon>Pseudomonadati</taxon>
        <taxon>Thermodesulfobacteriota</taxon>
        <taxon>Desulfobulbia</taxon>
        <taxon>Desulfobulbales</taxon>
        <taxon>Desulfocapsaceae</taxon>
        <taxon>Desulfopila</taxon>
    </lineage>
</organism>
<proteinExistence type="predicted"/>
<dbReference type="Proteomes" id="UP000184603">
    <property type="component" value="Unassembled WGS sequence"/>
</dbReference>
<dbReference type="InterPro" id="IPR036465">
    <property type="entry name" value="vWFA_dom_sf"/>
</dbReference>
<accession>A0A1M7XWK0</accession>
<dbReference type="RefSeq" id="WP_073611663.1">
    <property type="nucleotide sequence ID" value="NZ_FRFE01000001.1"/>
</dbReference>
<dbReference type="STRING" id="1121416.SAMN02745220_00315"/>
<protein>
    <recommendedName>
        <fullName evidence="1">DUF58 domain-containing protein</fullName>
    </recommendedName>
</protein>
<dbReference type="SUPFAM" id="SSF53300">
    <property type="entry name" value="vWA-like"/>
    <property type="match status" value="1"/>
</dbReference>
<dbReference type="PANTHER" id="PTHR33608">
    <property type="entry name" value="BLL2464 PROTEIN"/>
    <property type="match status" value="1"/>
</dbReference>
<name>A0A1M7XWK0_9BACT</name>